<dbReference type="AlphaFoldDB" id="A0A9E4N2J2"/>
<reference evidence="1" key="1">
    <citation type="journal article" date="2021" name="Proc. Natl. Acad. Sci. U.S.A.">
        <title>Global biogeography of chemosynthetic symbionts reveals both localized and globally distributed symbiont groups. .</title>
        <authorList>
            <person name="Osvatic J.T."/>
            <person name="Wilkins L.G.E."/>
            <person name="Leibrecht L."/>
            <person name="Leray M."/>
            <person name="Zauner S."/>
            <person name="Polzin J."/>
            <person name="Camacho Y."/>
            <person name="Gros O."/>
            <person name="van Gils J.A."/>
            <person name="Eisen J.A."/>
            <person name="Petersen J.M."/>
            <person name="Yuen B."/>
        </authorList>
    </citation>
    <scope>NUCLEOTIDE SEQUENCE</scope>
    <source>
        <strain evidence="1">MAGclacostrist064TRANS</strain>
    </source>
</reference>
<organism evidence="1 2">
    <name type="scientific">Candidatus Thiodiazotropha taylori</name>
    <dbReference type="NCBI Taxonomy" id="2792791"/>
    <lineage>
        <taxon>Bacteria</taxon>
        <taxon>Pseudomonadati</taxon>
        <taxon>Pseudomonadota</taxon>
        <taxon>Gammaproteobacteria</taxon>
        <taxon>Chromatiales</taxon>
        <taxon>Sedimenticolaceae</taxon>
        <taxon>Candidatus Thiodiazotropha</taxon>
    </lineage>
</organism>
<dbReference type="Gene3D" id="3.10.450.50">
    <property type="match status" value="1"/>
</dbReference>
<dbReference type="Proteomes" id="UP000886667">
    <property type="component" value="Unassembled WGS sequence"/>
</dbReference>
<name>A0A9E4N2J2_9GAMM</name>
<dbReference type="SUPFAM" id="SSF54427">
    <property type="entry name" value="NTF2-like"/>
    <property type="match status" value="1"/>
</dbReference>
<evidence type="ECO:0008006" key="3">
    <source>
        <dbReference type="Google" id="ProtNLM"/>
    </source>
</evidence>
<proteinExistence type="predicted"/>
<gene>
    <name evidence="1" type="ORF">JAZ07_03435</name>
</gene>
<protein>
    <recommendedName>
        <fullName evidence="3">SnoaL-like domain-containing protein</fullName>
    </recommendedName>
</protein>
<dbReference type="EMBL" id="JAEPCM010000095">
    <property type="protein sequence ID" value="MCG7945380.1"/>
    <property type="molecule type" value="Genomic_DNA"/>
</dbReference>
<dbReference type="InterPro" id="IPR032710">
    <property type="entry name" value="NTF2-like_dom_sf"/>
</dbReference>
<evidence type="ECO:0000313" key="2">
    <source>
        <dbReference type="Proteomes" id="UP000886667"/>
    </source>
</evidence>
<accession>A0A9E4N2J2</accession>
<comment type="caution">
    <text evidence="1">The sequence shown here is derived from an EMBL/GenBank/DDBJ whole genome shotgun (WGS) entry which is preliminary data.</text>
</comment>
<evidence type="ECO:0000313" key="1">
    <source>
        <dbReference type="EMBL" id="MCG7945380.1"/>
    </source>
</evidence>
<sequence>MKPIELVEQYMEIFFESKEFDSLRSIFSENLDFEGPLFKSNSAAEYIASLKSSPPVDVGYEMLAEFNTDTSVCLIYRFIKNGKSTLMAQTFWFVSGRINKIRLIFNPQELA</sequence>